<dbReference type="EMBL" id="QNGE01003383">
    <property type="protein sequence ID" value="KAA3674116.1"/>
    <property type="molecule type" value="Genomic_DNA"/>
</dbReference>
<evidence type="ECO:0000313" key="2">
    <source>
        <dbReference type="EMBL" id="KAA3674116.1"/>
    </source>
</evidence>
<organism evidence="2 3">
    <name type="scientific">Paragonimus westermani</name>
    <dbReference type="NCBI Taxonomy" id="34504"/>
    <lineage>
        <taxon>Eukaryota</taxon>
        <taxon>Metazoa</taxon>
        <taxon>Spiralia</taxon>
        <taxon>Lophotrochozoa</taxon>
        <taxon>Platyhelminthes</taxon>
        <taxon>Trematoda</taxon>
        <taxon>Digenea</taxon>
        <taxon>Plagiorchiida</taxon>
        <taxon>Troglotremata</taxon>
        <taxon>Troglotrematidae</taxon>
        <taxon>Paragonimus</taxon>
    </lineage>
</organism>
<gene>
    <name evidence="2" type="ORF">DEA37_0004518</name>
</gene>
<protein>
    <submittedName>
        <fullName evidence="2">Uncharacterized protein</fullName>
    </submittedName>
</protein>
<evidence type="ECO:0000256" key="1">
    <source>
        <dbReference type="SAM" id="MobiDB-lite"/>
    </source>
</evidence>
<feature type="compositionally biased region" description="Low complexity" evidence="1">
    <location>
        <begin position="94"/>
        <end position="107"/>
    </location>
</feature>
<feature type="non-terminal residue" evidence="2">
    <location>
        <position position="1"/>
    </location>
</feature>
<dbReference type="AlphaFoldDB" id="A0A5J4NER5"/>
<keyword evidence="3" id="KW-1185">Reference proteome</keyword>
<comment type="caution">
    <text evidence="2">The sequence shown here is derived from an EMBL/GenBank/DDBJ whole genome shotgun (WGS) entry which is preliminary data.</text>
</comment>
<evidence type="ECO:0000313" key="3">
    <source>
        <dbReference type="Proteomes" id="UP000324629"/>
    </source>
</evidence>
<proteinExistence type="predicted"/>
<dbReference type="Proteomes" id="UP000324629">
    <property type="component" value="Unassembled WGS sequence"/>
</dbReference>
<sequence length="296" mass="32257">ITSFKFCMGKVYSRPLDTSDFHASSTAPSPDSHECVLNRRFGRRNKLRNSHSNINNSIVGHISPSQHTSRFSLSDLTRRFKRRFTCRQDDLNHSAPSSSPFDSSTDTVTRRTVDSSGQAASKTSQPTTDHGHDRAVVSVSFSPLAESAPTVDPSLSTKIPNGTNVSDIDYQRLLLSPHSTTLGTPKRIPNIEDTSFHSSHPANVDKSIVSYVQDANVFFTDSQNSSQSSVHVSPSHPSVGGTNVVRASFFRGHSRNSPYEHLSPPFVLEFPALFGSPLPSSGECLIMHTGIVSSCV</sequence>
<feature type="compositionally biased region" description="Polar residues" evidence="1">
    <location>
        <begin position="114"/>
        <end position="128"/>
    </location>
</feature>
<name>A0A5J4NER5_9TREM</name>
<accession>A0A5J4NER5</accession>
<reference evidence="2 3" key="1">
    <citation type="journal article" date="2019" name="Gigascience">
        <title>Whole-genome sequence of the oriental lung fluke Paragonimus westermani.</title>
        <authorList>
            <person name="Oey H."/>
            <person name="Zakrzewski M."/>
            <person name="Narain K."/>
            <person name="Devi K.R."/>
            <person name="Agatsuma T."/>
            <person name="Nawaratna S."/>
            <person name="Gobert G.N."/>
            <person name="Jones M.K."/>
            <person name="Ragan M.A."/>
            <person name="McManus D.P."/>
            <person name="Krause L."/>
        </authorList>
    </citation>
    <scope>NUCLEOTIDE SEQUENCE [LARGE SCALE GENOMIC DNA]</scope>
    <source>
        <strain evidence="2 3">IND2009</strain>
    </source>
</reference>
<feature type="region of interest" description="Disordered" evidence="1">
    <location>
        <begin position="91"/>
        <end position="133"/>
    </location>
</feature>